<evidence type="ECO:0000259" key="7">
    <source>
        <dbReference type="Pfam" id="PF01490"/>
    </source>
</evidence>
<keyword evidence="4 6" id="KW-1133">Transmembrane helix</keyword>
<dbReference type="OMA" id="FAFTGHQ"/>
<dbReference type="PANTHER" id="PTHR22950">
    <property type="entry name" value="AMINO ACID TRANSPORTER"/>
    <property type="match status" value="1"/>
</dbReference>
<reference evidence="8 9" key="1">
    <citation type="submission" date="2013-02" db="EMBL/GenBank/DDBJ databases">
        <title>Genome sequence of Candida maltosa Xu316, a potential industrial strain for xylitol and ethanol production.</title>
        <authorList>
            <person name="Yu J."/>
            <person name="Wang Q."/>
            <person name="Geng X."/>
            <person name="Bao W."/>
            <person name="He P."/>
            <person name="Cai J."/>
        </authorList>
    </citation>
    <scope>NUCLEOTIDE SEQUENCE [LARGE SCALE GENOMIC DNA]</scope>
    <source>
        <strain evidence="9">Xu316</strain>
    </source>
</reference>
<keyword evidence="3 6" id="KW-0812">Transmembrane</keyword>
<evidence type="ECO:0000256" key="6">
    <source>
        <dbReference type="SAM" id="Phobius"/>
    </source>
</evidence>
<evidence type="ECO:0000256" key="5">
    <source>
        <dbReference type="ARBA" id="ARBA00023136"/>
    </source>
</evidence>
<dbReference type="EMBL" id="AOGT01000084">
    <property type="protein sequence ID" value="EMG50909.1"/>
    <property type="molecule type" value="Genomic_DNA"/>
</dbReference>
<evidence type="ECO:0000313" key="8">
    <source>
        <dbReference type="EMBL" id="EMG50909.1"/>
    </source>
</evidence>
<dbReference type="GO" id="GO:0005313">
    <property type="term" value="F:L-glutamate transmembrane transporter activity"/>
    <property type="evidence" value="ECO:0007669"/>
    <property type="project" value="TreeGrafter"/>
</dbReference>
<comment type="caution">
    <text evidence="8">The sequence shown here is derived from an EMBL/GenBank/DDBJ whole genome shotgun (WGS) entry which is preliminary data.</text>
</comment>
<gene>
    <name evidence="8" type="ORF">G210_5945</name>
</gene>
<feature type="transmembrane region" description="Helical" evidence="6">
    <location>
        <begin position="128"/>
        <end position="145"/>
    </location>
</feature>
<dbReference type="GO" id="GO:0005302">
    <property type="term" value="F:L-tyrosine transmembrane transporter activity"/>
    <property type="evidence" value="ECO:0007669"/>
    <property type="project" value="TreeGrafter"/>
</dbReference>
<comment type="similarity">
    <text evidence="2">Belongs to the amino acid/polyamine transporter 2 family.</text>
</comment>
<evidence type="ECO:0000256" key="3">
    <source>
        <dbReference type="ARBA" id="ARBA00022692"/>
    </source>
</evidence>
<dbReference type="eggNOG" id="KOG1305">
    <property type="taxonomic scope" value="Eukaryota"/>
</dbReference>
<feature type="transmembrane region" description="Helical" evidence="6">
    <location>
        <begin position="188"/>
        <end position="209"/>
    </location>
</feature>
<dbReference type="PANTHER" id="PTHR22950:SF224">
    <property type="entry name" value="VACUOLAR AMINO ACID TRANSPORTER 7"/>
    <property type="match status" value="1"/>
</dbReference>
<evidence type="ECO:0000313" key="9">
    <source>
        <dbReference type="Proteomes" id="UP000011777"/>
    </source>
</evidence>
<dbReference type="InterPro" id="IPR013057">
    <property type="entry name" value="AA_transpt_TM"/>
</dbReference>
<name>M3K7R5_CANMX</name>
<feature type="transmembrane region" description="Helical" evidence="6">
    <location>
        <begin position="12"/>
        <end position="34"/>
    </location>
</feature>
<feature type="transmembrane region" description="Helical" evidence="6">
    <location>
        <begin position="157"/>
        <end position="176"/>
    </location>
</feature>
<feature type="domain" description="Amino acid transporter transmembrane" evidence="7">
    <location>
        <begin position="10"/>
        <end position="434"/>
    </location>
</feature>
<organism evidence="8 9">
    <name type="scientific">Candida maltosa (strain Xu316)</name>
    <name type="common">Yeast</name>
    <dbReference type="NCBI Taxonomy" id="1245528"/>
    <lineage>
        <taxon>Eukaryota</taxon>
        <taxon>Fungi</taxon>
        <taxon>Dikarya</taxon>
        <taxon>Ascomycota</taxon>
        <taxon>Saccharomycotina</taxon>
        <taxon>Pichiomycetes</taxon>
        <taxon>Debaryomycetaceae</taxon>
        <taxon>Candida/Lodderomyces clade</taxon>
        <taxon>Candida</taxon>
    </lineage>
</organism>
<protein>
    <recommendedName>
        <fullName evidence="7">Amino acid transporter transmembrane domain-containing protein</fullName>
    </recommendedName>
</protein>
<accession>M3K7R5</accession>
<dbReference type="Pfam" id="PF01490">
    <property type="entry name" value="Aa_trans"/>
    <property type="match status" value="1"/>
</dbReference>
<dbReference type="Proteomes" id="UP000011777">
    <property type="component" value="Unassembled WGS sequence"/>
</dbReference>
<dbReference type="HOGENOM" id="CLU_009020_1_1_1"/>
<feature type="transmembrane region" description="Helical" evidence="6">
    <location>
        <begin position="40"/>
        <end position="64"/>
    </location>
</feature>
<proteinExistence type="inferred from homology"/>
<dbReference type="GO" id="GO:0015189">
    <property type="term" value="F:L-lysine transmembrane transporter activity"/>
    <property type="evidence" value="ECO:0007669"/>
    <property type="project" value="TreeGrafter"/>
</dbReference>
<feature type="transmembrane region" description="Helical" evidence="6">
    <location>
        <begin position="376"/>
        <end position="401"/>
    </location>
</feature>
<dbReference type="GO" id="GO:0015194">
    <property type="term" value="F:L-serine transmembrane transporter activity"/>
    <property type="evidence" value="ECO:0007669"/>
    <property type="project" value="TreeGrafter"/>
</dbReference>
<feature type="non-terminal residue" evidence="8">
    <location>
        <position position="1"/>
    </location>
</feature>
<feature type="transmembrane region" description="Helical" evidence="6">
    <location>
        <begin position="230"/>
        <end position="253"/>
    </location>
</feature>
<keyword evidence="5 6" id="KW-0472">Membrane</keyword>
<evidence type="ECO:0000256" key="2">
    <source>
        <dbReference type="ARBA" id="ARBA00008066"/>
    </source>
</evidence>
<sequence length="443" mass="48648">MPSIDQNYGASTVSSSISLVKTIIGAGLLSMPLAYSTDGIVFGTFIILLAAATSGYGLFLQCYVSRYVPPHHATFFNLCSITYPHLSVVFDLAIAVQCFGCAISYLVLIRDLMPTIVTYVPYIDESHYPSFWLIVSTVLTVPLSFLKNLDSLKYTSILGLVAIFYMVVLVVGHFLVGDIERQGQITLFPPNATGVFSTFSIIVFAFTGHQNMFSIINEARDKSLTSLSKLVNFAIFISSLLFIIVGLSGYLTFGQDVNGNVILSYPNGVTTTIGRFCIVFMVVFSFPLMIHPARISINNIYYWIKTNFYQQSESFGETTALLQEQEQQSESDINEDEEQGKTHLSHVVPFPHINFVIITVSLLIIGYLLAITLKSFALVLAIVGATGSTSISFILPGLFGYKLIGSEQDDPSVLELIFKNLSLGLTIWGVGVMILCLYSSLSL</sequence>
<dbReference type="OrthoDB" id="438545at2759"/>
<evidence type="ECO:0000256" key="1">
    <source>
        <dbReference type="ARBA" id="ARBA00004141"/>
    </source>
</evidence>
<feature type="transmembrane region" description="Helical" evidence="6">
    <location>
        <begin position="353"/>
        <end position="370"/>
    </location>
</feature>
<keyword evidence="9" id="KW-1185">Reference proteome</keyword>
<feature type="transmembrane region" description="Helical" evidence="6">
    <location>
        <begin position="85"/>
        <end position="108"/>
    </location>
</feature>
<evidence type="ECO:0000256" key="4">
    <source>
        <dbReference type="ARBA" id="ARBA00022989"/>
    </source>
</evidence>
<dbReference type="GO" id="GO:0000329">
    <property type="term" value="C:fungal-type vacuole membrane"/>
    <property type="evidence" value="ECO:0007669"/>
    <property type="project" value="TreeGrafter"/>
</dbReference>
<dbReference type="AlphaFoldDB" id="M3K7R5"/>
<comment type="subcellular location">
    <subcellularLocation>
        <location evidence="1">Membrane</location>
        <topology evidence="1">Multi-pass membrane protein</topology>
    </subcellularLocation>
</comment>
<dbReference type="STRING" id="1245528.M3K7R5"/>
<feature type="transmembrane region" description="Helical" evidence="6">
    <location>
        <begin position="273"/>
        <end position="290"/>
    </location>
</feature>
<dbReference type="GO" id="GO:0061459">
    <property type="term" value="F:L-arginine transmembrane transporter activity"/>
    <property type="evidence" value="ECO:0007669"/>
    <property type="project" value="TreeGrafter"/>
</dbReference>
<feature type="transmembrane region" description="Helical" evidence="6">
    <location>
        <begin position="421"/>
        <end position="441"/>
    </location>
</feature>
<dbReference type="GO" id="GO:0005290">
    <property type="term" value="F:L-histidine transmembrane transporter activity"/>
    <property type="evidence" value="ECO:0007669"/>
    <property type="project" value="TreeGrafter"/>
</dbReference>